<evidence type="ECO:0000259" key="2">
    <source>
        <dbReference type="Pfam" id="PF25023"/>
    </source>
</evidence>
<dbReference type="InterPro" id="IPR056823">
    <property type="entry name" value="TEN-like_YD-shell"/>
</dbReference>
<dbReference type="GO" id="GO:0016787">
    <property type="term" value="F:hydrolase activity"/>
    <property type="evidence" value="ECO:0007669"/>
    <property type="project" value="UniProtKB-KW"/>
</dbReference>
<dbReference type="EC" id="3.1.-.-" evidence="3"/>
<dbReference type="NCBIfam" id="TIGR03696">
    <property type="entry name" value="Rhs_assc_core"/>
    <property type="match status" value="1"/>
</dbReference>
<dbReference type="NCBIfam" id="TIGR01643">
    <property type="entry name" value="YD_repeat_2x"/>
    <property type="match status" value="4"/>
</dbReference>
<keyword evidence="3" id="KW-0378">Hydrolase</keyword>
<keyword evidence="4" id="KW-1185">Reference proteome</keyword>
<reference evidence="3 4" key="1">
    <citation type="submission" date="2019-02" db="EMBL/GenBank/DDBJ databases">
        <title>Deep-cultivation of Planctomycetes and their phenomic and genomic characterization uncovers novel biology.</title>
        <authorList>
            <person name="Wiegand S."/>
            <person name="Jogler M."/>
            <person name="Boedeker C."/>
            <person name="Pinto D."/>
            <person name="Vollmers J."/>
            <person name="Rivas-Marin E."/>
            <person name="Kohn T."/>
            <person name="Peeters S.H."/>
            <person name="Heuer A."/>
            <person name="Rast P."/>
            <person name="Oberbeckmann S."/>
            <person name="Bunk B."/>
            <person name="Jeske O."/>
            <person name="Meyerdierks A."/>
            <person name="Storesund J.E."/>
            <person name="Kallscheuer N."/>
            <person name="Luecker S."/>
            <person name="Lage O.M."/>
            <person name="Pohl T."/>
            <person name="Merkel B.J."/>
            <person name="Hornburger P."/>
            <person name="Mueller R.-W."/>
            <person name="Bruemmer F."/>
            <person name="Labrenz M."/>
            <person name="Spormann A.M."/>
            <person name="Op den Camp H."/>
            <person name="Overmann J."/>
            <person name="Amann R."/>
            <person name="Jetten M.S.M."/>
            <person name="Mascher T."/>
            <person name="Medema M.H."/>
            <person name="Devos D.P."/>
            <person name="Kaster A.-K."/>
            <person name="Ovreas L."/>
            <person name="Rohde M."/>
            <person name="Galperin M.Y."/>
            <person name="Jogler C."/>
        </authorList>
    </citation>
    <scope>NUCLEOTIDE SEQUENCE [LARGE SCALE GENOMIC DNA]</scope>
    <source>
        <strain evidence="3 4">HG66A1</strain>
    </source>
</reference>
<dbReference type="InterPro" id="IPR046653">
    <property type="entry name" value="DUF6765"/>
</dbReference>
<dbReference type="RefSeq" id="WP_197996710.1">
    <property type="nucleotide sequence ID" value="NZ_CP036266.1"/>
</dbReference>
<accession>A0A517PSQ0</accession>
<feature type="domain" description="Teneurin-like YD-shell" evidence="2">
    <location>
        <begin position="214"/>
        <end position="423"/>
    </location>
</feature>
<evidence type="ECO:0000313" key="3">
    <source>
        <dbReference type="EMBL" id="QDT22402.1"/>
    </source>
</evidence>
<dbReference type="InterPro" id="IPR050708">
    <property type="entry name" value="T6SS_VgrG/RHS"/>
</dbReference>
<organism evidence="3 4">
    <name type="scientific">Gimesia chilikensis</name>
    <dbReference type="NCBI Taxonomy" id="2605989"/>
    <lineage>
        <taxon>Bacteria</taxon>
        <taxon>Pseudomonadati</taxon>
        <taxon>Planctomycetota</taxon>
        <taxon>Planctomycetia</taxon>
        <taxon>Planctomycetales</taxon>
        <taxon>Planctomycetaceae</taxon>
        <taxon>Gimesia</taxon>
    </lineage>
</organism>
<dbReference type="Pfam" id="PF20551">
    <property type="entry name" value="DUF6765"/>
    <property type="match status" value="1"/>
</dbReference>
<gene>
    <name evidence="3" type="primary">wapA_2</name>
    <name evidence="3" type="ORF">HG66A1_42100</name>
</gene>
<keyword evidence="1" id="KW-0677">Repeat</keyword>
<evidence type="ECO:0000313" key="4">
    <source>
        <dbReference type="Proteomes" id="UP000320421"/>
    </source>
</evidence>
<dbReference type="Gene3D" id="2.180.10.10">
    <property type="entry name" value="RHS repeat-associated core"/>
    <property type="match status" value="3"/>
</dbReference>
<sequence length="1012" mass="113510">MLERTTNTFDLAGRQIAETNPRGFITTTVYDANGWGAATIDALSNRTSFAYDNVGQEIAVQDALGNIITTIYSAQRQPLVTINPLGLRTTITYDALGRKLTETNPLGELTTTIYDAVGNVLTTINPLGNRTSNTYDVINQQISQEDAEGNTSETIYDLAGNVITSVNANDDRTSFVYNAANYKMAQIDAKDHRTTYGYDPDGLLTSIENPLGEITSMSYDIASRKKAQVDPLGRITSYTYNSNGQEIGRQYSDSTRVTMSYDANGNRIQLQDTTGDTNYAYDALDRTESVTNPDSQTVTYSYDAVSNRTLMVDPDAGQFTYSYDNLYRVETIQNPEGDSTSFVYDDANRPITKYLANGCWASFTYDAAGQVTNLFHLKSDNNVFSAFTYTYDKTGNRTQVVEDTGDRVTWTYDDTYQLTREHRSGTDAYNVTYTYDPVGNRLTSDDGTTITTYVYDEANRTKTTDDGTVVTTYSFDAAGNQRTVEDSDGVTTYTWDLNNQNTGVEKPNGDLFTFTYNGDMVRVQSEDPNGTTKFIYDEQNVLLETDDLDATQVVYTLNPREFGNLISRYDVVAADSDIYHYDALGSTVALTDSSEVETDTYVYYAFGKIKSSSGTTDQPYQWVGQIGYYAEPELDRYHIRRRDFGPGSGRFLSQDPVRDDKQNLYRYVKNNVVNESDPSGLYDEAGHFYTTYIVAIIVGYSADDAFKLAYYSQLPDEVGEHEAVPNVLDIPRIETKKAVGEIESVANPSRLSKTKQQALREEQFAYNVIEIIHSLHGGGPKDVRIRKEKLKKLIIDSKREQRKIWEVGYIIHAFGDAYAHTFVSNNQETRVKQPLSEKDSPRHAFSAPLGHLNTGPINTSDYGHAPDIIPYDIENYVKYVNALAEALAKRRGGRVPENKIKLFLDKVRSTLKISYDGGKSARSGMRSIAWNDYGYKDQKLKFYDPEGASKRLESILPTPTYEQVEGLVSDLVSAIYARDNQKILERTFKGVGDNVFEGPSLLDLFKDQFRKK</sequence>
<dbReference type="EMBL" id="CP036266">
    <property type="protein sequence ID" value="QDT22402.1"/>
    <property type="molecule type" value="Genomic_DNA"/>
</dbReference>
<dbReference type="Pfam" id="PF25023">
    <property type="entry name" value="TEN_YD-shell"/>
    <property type="match status" value="1"/>
</dbReference>
<dbReference type="InterPro" id="IPR022385">
    <property type="entry name" value="Rhs_assc_core"/>
</dbReference>
<proteinExistence type="predicted"/>
<dbReference type="Proteomes" id="UP000320421">
    <property type="component" value="Chromosome"/>
</dbReference>
<dbReference type="InterPro" id="IPR006530">
    <property type="entry name" value="YD"/>
</dbReference>
<evidence type="ECO:0000256" key="1">
    <source>
        <dbReference type="ARBA" id="ARBA00022737"/>
    </source>
</evidence>
<dbReference type="AlphaFoldDB" id="A0A517PSQ0"/>
<dbReference type="PANTHER" id="PTHR32305">
    <property type="match status" value="1"/>
</dbReference>
<dbReference type="PANTHER" id="PTHR32305:SF15">
    <property type="entry name" value="PROTEIN RHSA-RELATED"/>
    <property type="match status" value="1"/>
</dbReference>
<protein>
    <submittedName>
        <fullName evidence="3">tRNA3(Ser)-specific nuclease WapA</fullName>
        <ecNumber evidence="3">3.1.-.-</ecNumber>
    </submittedName>
</protein>
<name>A0A517PSQ0_9PLAN</name>